<dbReference type="STRING" id="391937.NA2_10278"/>
<sequence length="332" mass="37008">MSAVPILRIENVTKDFQIKRSALSGENLTLRAVNDVSLDVYPGETLGVVGESGCGKSTLGRTILQLTRPTQGRILFDGNDITRLSRKQLKAIRQDIQIIFQDPYSSLNPRMKVRDIIAEPLENFSSDRSAITRRVHEVMEIVKLPVAYADRYPHEFSGGQRQRIGIARAIAIRPRLIVCDEAVSALDVSVQAQILNLLKEIQRETQVALLFISHNLGVVRYLSHRVAVMYLGRVVELASEQALFENPKHPYTSALLSAIPEADYSRRGTRKYLSGDIPSPIDPPPGCPFHQRCEKVQDVCRVETPVLDALAPEHWAACHFPNVSDKGIRDGA</sequence>
<dbReference type="EMBL" id="AMRM01000010">
    <property type="protein sequence ID" value="EKF18854.1"/>
    <property type="molecule type" value="Genomic_DNA"/>
</dbReference>
<dbReference type="Pfam" id="PF08352">
    <property type="entry name" value="oligo_HPY"/>
    <property type="match status" value="1"/>
</dbReference>
<dbReference type="FunFam" id="3.40.50.300:FF:000016">
    <property type="entry name" value="Oligopeptide ABC transporter ATP-binding component"/>
    <property type="match status" value="1"/>
</dbReference>
<dbReference type="Proteomes" id="UP000006786">
    <property type="component" value="Unassembled WGS sequence"/>
</dbReference>
<dbReference type="Pfam" id="PF00005">
    <property type="entry name" value="ABC_tran"/>
    <property type="match status" value="1"/>
</dbReference>
<dbReference type="InterPro" id="IPR050319">
    <property type="entry name" value="ABC_transp_ATP-bind"/>
</dbReference>
<dbReference type="GO" id="GO:0055085">
    <property type="term" value="P:transmembrane transport"/>
    <property type="evidence" value="ECO:0007669"/>
    <property type="project" value="UniProtKB-ARBA"/>
</dbReference>
<dbReference type="SUPFAM" id="SSF52540">
    <property type="entry name" value="P-loop containing nucleoside triphosphate hydrolases"/>
    <property type="match status" value="1"/>
</dbReference>
<evidence type="ECO:0000256" key="2">
    <source>
        <dbReference type="ARBA" id="ARBA00005417"/>
    </source>
</evidence>
<dbReference type="PANTHER" id="PTHR43776:SF7">
    <property type="entry name" value="D,D-DIPEPTIDE TRANSPORT ATP-BINDING PROTEIN DDPF-RELATED"/>
    <property type="match status" value="1"/>
</dbReference>
<dbReference type="GO" id="GO:0005524">
    <property type="term" value="F:ATP binding"/>
    <property type="evidence" value="ECO:0007669"/>
    <property type="project" value="UniProtKB-KW"/>
</dbReference>
<dbReference type="PANTHER" id="PTHR43776">
    <property type="entry name" value="TRANSPORT ATP-BINDING PROTEIN"/>
    <property type="match status" value="1"/>
</dbReference>
<dbReference type="CDD" id="cd03257">
    <property type="entry name" value="ABC_NikE_OppD_transporters"/>
    <property type="match status" value="1"/>
</dbReference>
<dbReference type="GO" id="GO:0016887">
    <property type="term" value="F:ATP hydrolysis activity"/>
    <property type="evidence" value="ECO:0007669"/>
    <property type="project" value="InterPro"/>
</dbReference>
<evidence type="ECO:0000256" key="1">
    <source>
        <dbReference type="ARBA" id="ARBA00004417"/>
    </source>
</evidence>
<dbReference type="NCBIfam" id="TIGR01727">
    <property type="entry name" value="oligo_HPY"/>
    <property type="match status" value="1"/>
</dbReference>
<dbReference type="SMART" id="SM00382">
    <property type="entry name" value="AAA"/>
    <property type="match status" value="1"/>
</dbReference>
<dbReference type="eggNOG" id="COG4608">
    <property type="taxonomic scope" value="Bacteria"/>
</dbReference>
<dbReference type="AlphaFoldDB" id="K2LM49"/>
<keyword evidence="3" id="KW-0813">Transport</keyword>
<dbReference type="InterPro" id="IPR027417">
    <property type="entry name" value="P-loop_NTPase"/>
</dbReference>
<keyword evidence="4" id="KW-0547">Nucleotide-binding</keyword>
<accession>K2LM49</accession>
<reference evidence="7 8" key="1">
    <citation type="journal article" date="2012" name="J. Bacteriol.">
        <title>Genome Sequence of Nitratireductor pacificus Type Strain pht-3B.</title>
        <authorList>
            <person name="Lai Q."/>
            <person name="Li G."/>
            <person name="Shao Z."/>
        </authorList>
    </citation>
    <scope>NUCLEOTIDE SEQUENCE [LARGE SCALE GENOMIC DNA]</scope>
    <source>
        <strain evidence="8">pht-3B</strain>
    </source>
</reference>
<dbReference type="GO" id="GO:0005886">
    <property type="term" value="C:plasma membrane"/>
    <property type="evidence" value="ECO:0007669"/>
    <property type="project" value="UniProtKB-SubCell"/>
</dbReference>
<keyword evidence="5" id="KW-0067">ATP-binding</keyword>
<dbReference type="Gene3D" id="3.40.50.300">
    <property type="entry name" value="P-loop containing nucleotide triphosphate hydrolases"/>
    <property type="match status" value="1"/>
</dbReference>
<proteinExistence type="inferred from homology"/>
<gene>
    <name evidence="7" type="ORF">NA2_10278</name>
</gene>
<dbReference type="PROSITE" id="PS00211">
    <property type="entry name" value="ABC_TRANSPORTER_1"/>
    <property type="match status" value="1"/>
</dbReference>
<evidence type="ECO:0000256" key="3">
    <source>
        <dbReference type="ARBA" id="ARBA00022448"/>
    </source>
</evidence>
<dbReference type="PROSITE" id="PS50893">
    <property type="entry name" value="ABC_TRANSPORTER_2"/>
    <property type="match status" value="1"/>
</dbReference>
<dbReference type="InterPro" id="IPR003593">
    <property type="entry name" value="AAA+_ATPase"/>
</dbReference>
<dbReference type="InterPro" id="IPR003439">
    <property type="entry name" value="ABC_transporter-like_ATP-bd"/>
</dbReference>
<evidence type="ECO:0000256" key="4">
    <source>
        <dbReference type="ARBA" id="ARBA00022741"/>
    </source>
</evidence>
<comment type="similarity">
    <text evidence="2">Belongs to the ABC transporter superfamily.</text>
</comment>
<dbReference type="GO" id="GO:0015833">
    <property type="term" value="P:peptide transport"/>
    <property type="evidence" value="ECO:0007669"/>
    <property type="project" value="InterPro"/>
</dbReference>
<feature type="domain" description="ABC transporter" evidence="6">
    <location>
        <begin position="7"/>
        <end position="256"/>
    </location>
</feature>
<organism evidence="7 8">
    <name type="scientific">Nitratireductor pacificus pht-3B</name>
    <dbReference type="NCBI Taxonomy" id="391937"/>
    <lineage>
        <taxon>Bacteria</taxon>
        <taxon>Pseudomonadati</taxon>
        <taxon>Pseudomonadota</taxon>
        <taxon>Alphaproteobacteria</taxon>
        <taxon>Hyphomicrobiales</taxon>
        <taxon>Phyllobacteriaceae</taxon>
        <taxon>Nitratireductor</taxon>
    </lineage>
</organism>
<evidence type="ECO:0000313" key="8">
    <source>
        <dbReference type="Proteomes" id="UP000006786"/>
    </source>
</evidence>
<dbReference type="InterPro" id="IPR017871">
    <property type="entry name" value="ABC_transporter-like_CS"/>
</dbReference>
<dbReference type="InterPro" id="IPR013563">
    <property type="entry name" value="Oligopep_ABC_C"/>
</dbReference>
<keyword evidence="8" id="KW-1185">Reference proteome</keyword>
<dbReference type="OrthoDB" id="7833162at2"/>
<dbReference type="RefSeq" id="WP_008596693.1">
    <property type="nucleotide sequence ID" value="NZ_AMRM01000010.1"/>
</dbReference>
<evidence type="ECO:0000259" key="6">
    <source>
        <dbReference type="PROSITE" id="PS50893"/>
    </source>
</evidence>
<comment type="subcellular location">
    <subcellularLocation>
        <location evidence="1">Cell inner membrane</location>
        <topology evidence="1">Peripheral membrane protein</topology>
    </subcellularLocation>
</comment>
<name>K2LM49_9HYPH</name>
<comment type="caution">
    <text evidence="7">The sequence shown here is derived from an EMBL/GenBank/DDBJ whole genome shotgun (WGS) entry which is preliminary data.</text>
</comment>
<protein>
    <submittedName>
        <fullName evidence="7">Oligopeptide/dipeptide ABC transporter ATPase subunit</fullName>
    </submittedName>
</protein>
<evidence type="ECO:0000313" key="7">
    <source>
        <dbReference type="EMBL" id="EKF18854.1"/>
    </source>
</evidence>
<evidence type="ECO:0000256" key="5">
    <source>
        <dbReference type="ARBA" id="ARBA00022840"/>
    </source>
</evidence>